<sequence length="366" mass="41575">MAAKMLGDRNSKKKSKLEKSSKKGMTHNLLLGNKGNTKKNRAGSTLQGPVVSHAFGTACRDSANDRKGVAFKSKHEELQYRKDRNIPRFAPSPNITANRSPLPYKPRGASSAAQRRAVLRAKDDDSVIQHFRTKLSASTFRLLNEELYNTPIAYANQLLRDPSTFADYHNGYQQQLKQWPIKPYEVVLEALLKDRRGRFLANKAKSMPGYIPQSWIITDMGCGEAHISQQLVPKGYKVHSFDLCATNPHVTVADISNVPLESNSVDICVFSLSLMSTNYIECLYEAFRILKPKRLLKIVEVRSRIPNPRRFAELVEDIGFTTDYYDTVGDYFVAYDFIKCDGRAEPNRQPRRDPQEVLVPSQYKKR</sequence>
<evidence type="ECO:0000256" key="4">
    <source>
        <dbReference type="ARBA" id="ARBA00022603"/>
    </source>
</evidence>
<evidence type="ECO:0000256" key="1">
    <source>
        <dbReference type="ARBA" id="ARBA00004604"/>
    </source>
</evidence>
<comment type="subcellular location">
    <subcellularLocation>
        <location evidence="1 8">Nucleus</location>
        <location evidence="1 8">Nucleolus</location>
    </subcellularLocation>
</comment>
<dbReference type="InterPro" id="IPR042036">
    <property type="entry name" value="RRP8_N"/>
</dbReference>
<evidence type="ECO:0000256" key="5">
    <source>
        <dbReference type="ARBA" id="ARBA00022679"/>
    </source>
</evidence>
<feature type="region of interest" description="Disordered" evidence="9">
    <location>
        <begin position="86"/>
        <end position="111"/>
    </location>
</feature>
<dbReference type="GO" id="GO:0008168">
    <property type="term" value="F:methyltransferase activity"/>
    <property type="evidence" value="ECO:0007669"/>
    <property type="project" value="UniProtKB-KW"/>
</dbReference>
<feature type="compositionally biased region" description="Basic and acidic residues" evidence="9">
    <location>
        <begin position="345"/>
        <end position="355"/>
    </location>
</feature>
<keyword evidence="7 8" id="KW-0539">Nucleus</keyword>
<proteinExistence type="inferred from homology"/>
<evidence type="ECO:0000256" key="8">
    <source>
        <dbReference type="RuleBase" id="RU365074"/>
    </source>
</evidence>
<dbReference type="VEuPathDB" id="TriTrypDB:TvY486_0100410"/>
<evidence type="ECO:0000256" key="2">
    <source>
        <dbReference type="ARBA" id="ARBA00006301"/>
    </source>
</evidence>
<dbReference type="GO" id="GO:0005730">
    <property type="term" value="C:nucleolus"/>
    <property type="evidence" value="ECO:0007669"/>
    <property type="project" value="UniProtKB-SubCell"/>
</dbReference>
<dbReference type="EC" id="2.1.1.-" evidence="8"/>
<keyword evidence="6 8" id="KW-0949">S-adenosyl-L-methionine</keyword>
<dbReference type="PANTHER" id="PTHR12787:SF0">
    <property type="entry name" value="RIBOSOMAL RNA-PROCESSING PROTEIN 8"/>
    <property type="match status" value="1"/>
</dbReference>
<keyword evidence="5 8" id="KW-0808">Transferase</keyword>
<keyword evidence="3 8" id="KW-0698">rRNA processing</keyword>
<reference evidence="10" key="1">
    <citation type="journal article" date="2012" name="Proc. Natl. Acad. Sci. U.S.A.">
        <title>Antigenic diversity is generated by distinct evolutionary mechanisms in African trypanosome species.</title>
        <authorList>
            <person name="Jackson A.P."/>
            <person name="Berry A."/>
            <person name="Aslett M."/>
            <person name="Allison H.C."/>
            <person name="Burton P."/>
            <person name="Vavrova-Anderson J."/>
            <person name="Brown R."/>
            <person name="Browne H."/>
            <person name="Corton N."/>
            <person name="Hauser H."/>
            <person name="Gamble J."/>
            <person name="Gilderthorp R."/>
            <person name="Marcello L."/>
            <person name="McQuillan J."/>
            <person name="Otto T.D."/>
            <person name="Quail M.A."/>
            <person name="Sanders M.J."/>
            <person name="van Tonder A."/>
            <person name="Ginger M.L."/>
            <person name="Field M.C."/>
            <person name="Barry J.D."/>
            <person name="Hertz-Fowler C."/>
            <person name="Berriman M."/>
        </authorList>
    </citation>
    <scope>NUCLEOTIDE SEQUENCE</scope>
    <source>
        <strain evidence="10">Y486</strain>
    </source>
</reference>
<dbReference type="GO" id="GO:0006364">
    <property type="term" value="P:rRNA processing"/>
    <property type="evidence" value="ECO:0007669"/>
    <property type="project" value="UniProtKB-UniRule"/>
</dbReference>
<accession>G0TR29</accession>
<dbReference type="AlphaFoldDB" id="G0TR29"/>
<keyword evidence="4 8" id="KW-0489">Methyltransferase</keyword>
<feature type="compositionally biased region" description="Basic and acidic residues" evidence="9">
    <location>
        <begin position="1"/>
        <end position="10"/>
    </location>
</feature>
<dbReference type="Gene3D" id="3.40.50.150">
    <property type="entry name" value="Vaccinia Virus protein VP39"/>
    <property type="match status" value="1"/>
</dbReference>
<evidence type="ECO:0000256" key="9">
    <source>
        <dbReference type="SAM" id="MobiDB-lite"/>
    </source>
</evidence>
<organism evidence="10">
    <name type="scientific">Trypanosoma vivax (strain Y486)</name>
    <dbReference type="NCBI Taxonomy" id="1055687"/>
    <lineage>
        <taxon>Eukaryota</taxon>
        <taxon>Discoba</taxon>
        <taxon>Euglenozoa</taxon>
        <taxon>Kinetoplastea</taxon>
        <taxon>Metakinetoplastina</taxon>
        <taxon>Trypanosomatida</taxon>
        <taxon>Trypanosomatidae</taxon>
        <taxon>Trypanosoma</taxon>
        <taxon>Duttonella</taxon>
    </lineage>
</organism>
<dbReference type="EMBL" id="HE573017">
    <property type="protein sequence ID" value="CCC46393.1"/>
    <property type="molecule type" value="Genomic_DNA"/>
</dbReference>
<dbReference type="InterPro" id="IPR007823">
    <property type="entry name" value="RRP8"/>
</dbReference>
<dbReference type="Pfam" id="PF05148">
    <property type="entry name" value="Methyltransf_8"/>
    <property type="match status" value="1"/>
</dbReference>
<dbReference type="GO" id="GO:0032259">
    <property type="term" value="P:methylation"/>
    <property type="evidence" value="ECO:0007669"/>
    <property type="project" value="UniProtKB-KW"/>
</dbReference>
<dbReference type="SUPFAM" id="SSF53335">
    <property type="entry name" value="S-adenosyl-L-methionine-dependent methyltransferases"/>
    <property type="match status" value="1"/>
</dbReference>
<dbReference type="Gene3D" id="1.10.10.2150">
    <property type="entry name" value="Ribosomal RNA-processing protein 8, N-terminal domain"/>
    <property type="match status" value="1"/>
</dbReference>
<protein>
    <recommendedName>
        <fullName evidence="8">Ribosomal RNA-processing protein 8</fullName>
        <ecNumber evidence="8">2.1.1.-</ecNumber>
    </recommendedName>
</protein>
<evidence type="ECO:0000313" key="10">
    <source>
        <dbReference type="EMBL" id="CCC46393.1"/>
    </source>
</evidence>
<dbReference type="PANTHER" id="PTHR12787">
    <property type="entry name" value="RIBOSOMAL RNA-PROCESSING PROTEIN 8"/>
    <property type="match status" value="1"/>
</dbReference>
<dbReference type="InterPro" id="IPR029063">
    <property type="entry name" value="SAM-dependent_MTases_sf"/>
</dbReference>
<comment type="function">
    <text evidence="8">Probable methyltransferase required to silence rDNA.</text>
</comment>
<evidence type="ECO:0000256" key="3">
    <source>
        <dbReference type="ARBA" id="ARBA00022552"/>
    </source>
</evidence>
<comment type="similarity">
    <text evidence="2 8">Belongs to the methyltransferase superfamily. RRP8 family.</text>
</comment>
<evidence type="ECO:0000256" key="7">
    <source>
        <dbReference type="ARBA" id="ARBA00023242"/>
    </source>
</evidence>
<feature type="region of interest" description="Disordered" evidence="9">
    <location>
        <begin position="345"/>
        <end position="366"/>
    </location>
</feature>
<feature type="region of interest" description="Disordered" evidence="9">
    <location>
        <begin position="1"/>
        <end position="43"/>
    </location>
</feature>
<evidence type="ECO:0000256" key="6">
    <source>
        <dbReference type="ARBA" id="ARBA00022691"/>
    </source>
</evidence>
<gene>
    <name evidence="10" type="ORF">TVY486_0100410</name>
</gene>
<name>G0TR29_TRYVY</name>